<dbReference type="InterPro" id="IPR009959">
    <property type="entry name" value="Cyclase_SnoaL-like"/>
</dbReference>
<dbReference type="RefSeq" id="WP_394846928.1">
    <property type="nucleotide sequence ID" value="NZ_CP089982.1"/>
</dbReference>
<dbReference type="PANTHER" id="PTHR38436:SF1">
    <property type="entry name" value="ESTER CYCLASE"/>
    <property type="match status" value="1"/>
</dbReference>
<organism evidence="1 2">
    <name type="scientific">Pendulispora brunnea</name>
    <dbReference type="NCBI Taxonomy" id="2905690"/>
    <lineage>
        <taxon>Bacteria</taxon>
        <taxon>Pseudomonadati</taxon>
        <taxon>Myxococcota</taxon>
        <taxon>Myxococcia</taxon>
        <taxon>Myxococcales</taxon>
        <taxon>Sorangiineae</taxon>
        <taxon>Pendulisporaceae</taxon>
        <taxon>Pendulispora</taxon>
    </lineage>
</organism>
<sequence length="178" mass="19820">MNPRDPHDLRAARERIVEAHLAAEAKYDFAAALATFARPRYEIMAISEVHDGADAVSAFYRESVTAFPDFRIVTERAHYAGDAIFHKVVFHGTHLGAWRGLPATGRCIEYPMLNVFLFEEDRLICEEMYFDLLTPLKQLGIARDPTTLPGRIGTAIQHPLTVGGAFLRAALHRTGSKG</sequence>
<dbReference type="Pfam" id="PF07366">
    <property type="entry name" value="SnoaL"/>
    <property type="match status" value="1"/>
</dbReference>
<dbReference type="PANTHER" id="PTHR38436">
    <property type="entry name" value="POLYKETIDE CYCLASE SNOAL-LIKE DOMAIN"/>
    <property type="match status" value="1"/>
</dbReference>
<evidence type="ECO:0000313" key="2">
    <source>
        <dbReference type="Proteomes" id="UP001379533"/>
    </source>
</evidence>
<keyword evidence="2" id="KW-1185">Reference proteome</keyword>
<protein>
    <submittedName>
        <fullName evidence="1">Ester cyclase</fullName>
    </submittedName>
</protein>
<evidence type="ECO:0000313" key="1">
    <source>
        <dbReference type="EMBL" id="WXA96312.1"/>
    </source>
</evidence>
<reference evidence="1 2" key="1">
    <citation type="submission" date="2021-12" db="EMBL/GenBank/DDBJ databases">
        <title>Discovery of the Pendulisporaceae a myxobacterial family with distinct sporulation behavior and unique specialized metabolism.</title>
        <authorList>
            <person name="Garcia R."/>
            <person name="Popoff A."/>
            <person name="Bader C.D."/>
            <person name="Loehr J."/>
            <person name="Walesch S."/>
            <person name="Walt C."/>
            <person name="Boldt J."/>
            <person name="Bunk B."/>
            <person name="Haeckl F.J.F.P.J."/>
            <person name="Gunesch A.P."/>
            <person name="Birkelbach J."/>
            <person name="Nuebel U."/>
            <person name="Pietschmann T."/>
            <person name="Bach T."/>
            <person name="Mueller R."/>
        </authorList>
    </citation>
    <scope>NUCLEOTIDE SEQUENCE [LARGE SCALE GENOMIC DNA]</scope>
    <source>
        <strain evidence="1 2">MSr12523</strain>
    </source>
</reference>
<proteinExistence type="predicted"/>
<dbReference type="Proteomes" id="UP001379533">
    <property type="component" value="Chromosome"/>
</dbReference>
<accession>A0ABZ2KCD1</accession>
<name>A0ABZ2KCD1_9BACT</name>
<dbReference type="Gene3D" id="3.10.450.50">
    <property type="match status" value="1"/>
</dbReference>
<dbReference type="InterPro" id="IPR032710">
    <property type="entry name" value="NTF2-like_dom_sf"/>
</dbReference>
<dbReference type="SUPFAM" id="SSF54427">
    <property type="entry name" value="NTF2-like"/>
    <property type="match status" value="1"/>
</dbReference>
<gene>
    <name evidence="1" type="ORF">LZC95_05605</name>
</gene>
<dbReference type="EMBL" id="CP089982">
    <property type="protein sequence ID" value="WXA96312.1"/>
    <property type="molecule type" value="Genomic_DNA"/>
</dbReference>